<dbReference type="Proteomes" id="UP001278571">
    <property type="component" value="Unassembled WGS sequence"/>
</dbReference>
<dbReference type="InterPro" id="IPR036291">
    <property type="entry name" value="NAD(P)-bd_dom_sf"/>
</dbReference>
<sequence>MSDARRKEPRLPDDGVGITGARVLVVGATGEIGGLAARSLHRRGAAVALAGRDARRLAERSRRSGACPHRVFDAYDLDGCEGLAAWAVRSLGGLDRVVVAVGVAGFGSAEHVGEAAAEHLMTVNALAPMAVVRGALPLLEAGGAVAVVTGAVVDAPPRGMADYAAAKAALAVWLGVVGREQRARGVRVLDVRMPHLEGGFAARAVTGSPPALPPGADPVATVERLLVAPLAGAAGRER</sequence>
<comment type="similarity">
    <text evidence="1">Belongs to the short-chain dehydrogenases/reductases (SDR) family.</text>
</comment>
<gene>
    <name evidence="3" type="ORF">R2363_31790</name>
</gene>
<dbReference type="Pfam" id="PF00106">
    <property type="entry name" value="adh_short"/>
    <property type="match status" value="1"/>
</dbReference>
<evidence type="ECO:0000256" key="1">
    <source>
        <dbReference type="ARBA" id="ARBA00006484"/>
    </source>
</evidence>
<name>A0ABU4KG52_9ACTN</name>
<evidence type="ECO:0000313" key="4">
    <source>
        <dbReference type="Proteomes" id="UP001278571"/>
    </source>
</evidence>
<dbReference type="PANTHER" id="PTHR44196:SF1">
    <property type="entry name" value="DEHYDROGENASE_REDUCTASE SDR FAMILY MEMBER 7B"/>
    <property type="match status" value="1"/>
</dbReference>
<dbReference type="EMBL" id="JAWJZF010000503">
    <property type="protein sequence ID" value="MDX2296741.1"/>
    <property type="molecule type" value="Genomic_DNA"/>
</dbReference>
<evidence type="ECO:0000313" key="3">
    <source>
        <dbReference type="EMBL" id="MDX2296741.1"/>
    </source>
</evidence>
<dbReference type="PANTHER" id="PTHR44196">
    <property type="entry name" value="DEHYDROGENASE/REDUCTASE SDR FAMILY MEMBER 7B"/>
    <property type="match status" value="1"/>
</dbReference>
<keyword evidence="4" id="KW-1185">Reference proteome</keyword>
<keyword evidence="2" id="KW-0560">Oxidoreductase</keyword>
<comment type="caution">
    <text evidence="3">The sequence shown here is derived from an EMBL/GenBank/DDBJ whole genome shotgun (WGS) entry which is preliminary data.</text>
</comment>
<protein>
    <submittedName>
        <fullName evidence="3">SDR family NAD(P)-dependent oxidoreductase</fullName>
    </submittedName>
</protein>
<dbReference type="InterPro" id="IPR002347">
    <property type="entry name" value="SDR_fam"/>
</dbReference>
<evidence type="ECO:0000256" key="2">
    <source>
        <dbReference type="ARBA" id="ARBA00023002"/>
    </source>
</evidence>
<accession>A0ABU4KG52</accession>
<dbReference type="Gene3D" id="3.40.50.720">
    <property type="entry name" value="NAD(P)-binding Rossmann-like Domain"/>
    <property type="match status" value="1"/>
</dbReference>
<dbReference type="RefSeq" id="WP_319012900.1">
    <property type="nucleotide sequence ID" value="NZ_JAWJZF010000503.1"/>
</dbReference>
<proteinExistence type="inferred from homology"/>
<dbReference type="SUPFAM" id="SSF51735">
    <property type="entry name" value="NAD(P)-binding Rossmann-fold domains"/>
    <property type="match status" value="1"/>
</dbReference>
<reference evidence="3 4" key="1">
    <citation type="submission" date="2023-10" db="EMBL/GenBank/DDBJ databases">
        <authorList>
            <person name="Wang X.X."/>
        </authorList>
    </citation>
    <scope>NUCLEOTIDE SEQUENCE [LARGE SCALE GENOMIC DNA]</scope>
    <source>
        <strain evidence="3 4">NBRC 12816</strain>
    </source>
</reference>
<organism evidence="3 4">
    <name type="scientific">Streptomyces roseolus</name>
    <dbReference type="NCBI Taxonomy" id="67358"/>
    <lineage>
        <taxon>Bacteria</taxon>
        <taxon>Bacillati</taxon>
        <taxon>Actinomycetota</taxon>
        <taxon>Actinomycetes</taxon>
        <taxon>Kitasatosporales</taxon>
        <taxon>Streptomycetaceae</taxon>
        <taxon>Streptomyces</taxon>
    </lineage>
</organism>